<proteinExistence type="predicted"/>
<keyword evidence="1" id="KW-0472">Membrane</keyword>
<keyword evidence="1" id="KW-0812">Transmembrane</keyword>
<organism evidence="2 3">
    <name type="scientific">Devosia ginsengisoli</name>
    <dbReference type="NCBI Taxonomy" id="400770"/>
    <lineage>
        <taxon>Bacteria</taxon>
        <taxon>Pseudomonadati</taxon>
        <taxon>Pseudomonadota</taxon>
        <taxon>Alphaproteobacteria</taxon>
        <taxon>Hyphomicrobiales</taxon>
        <taxon>Devosiaceae</taxon>
        <taxon>Devosia</taxon>
    </lineage>
</organism>
<dbReference type="RefSeq" id="WP_146292144.1">
    <property type="nucleotide sequence ID" value="NZ_CP042304.1"/>
</dbReference>
<dbReference type="AlphaFoldDB" id="A0A5B8LZI7"/>
<sequence>MLIRLPDLRSVVVLYRIAALGAAGLVFGTMLGQAGWMAAAAAFFAAVLGGSSYRFIIAVWTERYRFAAASWSGGAAAAAWLSLALCATAPVSGIDPLMVAAAHGTAINLAYALARGGCLLTGCCGTAIAVRSVAIDIRWLEIVLCGAIAAMTAMLAQAELRYAGLVGIAGYLALRQFVLLARGGRRLWWPPLRQPGVDLLPHLLLGIVAAGILVWR</sequence>
<feature type="transmembrane region" description="Helical" evidence="1">
    <location>
        <begin position="12"/>
        <end position="30"/>
    </location>
</feature>
<accession>A0A5B8LZI7</accession>
<gene>
    <name evidence="2" type="ORF">FPZ08_19805</name>
</gene>
<evidence type="ECO:0000256" key="1">
    <source>
        <dbReference type="SAM" id="Phobius"/>
    </source>
</evidence>
<feature type="transmembrane region" description="Helical" evidence="1">
    <location>
        <begin position="68"/>
        <end position="90"/>
    </location>
</feature>
<feature type="transmembrane region" description="Helical" evidence="1">
    <location>
        <begin position="36"/>
        <end position="56"/>
    </location>
</feature>
<feature type="transmembrane region" description="Helical" evidence="1">
    <location>
        <begin position="196"/>
        <end position="215"/>
    </location>
</feature>
<feature type="transmembrane region" description="Helical" evidence="1">
    <location>
        <begin position="162"/>
        <end position="184"/>
    </location>
</feature>
<keyword evidence="3" id="KW-1185">Reference proteome</keyword>
<name>A0A5B8LZI7_9HYPH</name>
<protein>
    <recommendedName>
        <fullName evidence="4">Prolipoprotein diacylglyceryl transferase</fullName>
    </recommendedName>
</protein>
<reference evidence="2 3" key="1">
    <citation type="submission" date="2019-07" db="EMBL/GenBank/DDBJ databases">
        <title>Full genome sequence of Devosia sp. Gsoil 520.</title>
        <authorList>
            <person name="Im W.-T."/>
        </authorList>
    </citation>
    <scope>NUCLEOTIDE SEQUENCE [LARGE SCALE GENOMIC DNA]</scope>
    <source>
        <strain evidence="2 3">Gsoil 520</strain>
    </source>
</reference>
<dbReference type="KEGG" id="dea:FPZ08_19805"/>
<evidence type="ECO:0008006" key="4">
    <source>
        <dbReference type="Google" id="ProtNLM"/>
    </source>
</evidence>
<evidence type="ECO:0000313" key="2">
    <source>
        <dbReference type="EMBL" id="QDZ12790.1"/>
    </source>
</evidence>
<feature type="transmembrane region" description="Helical" evidence="1">
    <location>
        <begin position="110"/>
        <end position="130"/>
    </location>
</feature>
<evidence type="ECO:0000313" key="3">
    <source>
        <dbReference type="Proteomes" id="UP000315364"/>
    </source>
</evidence>
<dbReference type="Proteomes" id="UP000315364">
    <property type="component" value="Chromosome"/>
</dbReference>
<dbReference type="EMBL" id="CP042304">
    <property type="protein sequence ID" value="QDZ12790.1"/>
    <property type="molecule type" value="Genomic_DNA"/>
</dbReference>
<keyword evidence="1" id="KW-1133">Transmembrane helix</keyword>